<reference evidence="12 13" key="1">
    <citation type="submission" date="2012-10" db="EMBL/GenBank/DDBJ databases">
        <authorList>
            <person name="Zafar N."/>
            <person name="Inman J."/>
            <person name="Hall N."/>
            <person name="Lorenzi H."/>
            <person name="Caler E."/>
        </authorList>
    </citation>
    <scope>NUCLEOTIDE SEQUENCE [LARGE SCALE GENOMIC DNA]</scope>
    <source>
        <strain evidence="12 13">IP1</strain>
    </source>
</reference>
<evidence type="ECO:0000256" key="2">
    <source>
        <dbReference type="ARBA" id="ARBA00022527"/>
    </source>
</evidence>
<keyword evidence="3 12" id="KW-0808">Transferase</keyword>
<organism evidence="12 13">
    <name type="scientific">Entamoeba invadens IP1</name>
    <dbReference type="NCBI Taxonomy" id="370355"/>
    <lineage>
        <taxon>Eukaryota</taxon>
        <taxon>Amoebozoa</taxon>
        <taxon>Evosea</taxon>
        <taxon>Archamoebae</taxon>
        <taxon>Mastigamoebida</taxon>
        <taxon>Entamoebidae</taxon>
        <taxon>Entamoeba</taxon>
    </lineage>
</organism>
<evidence type="ECO:0000256" key="4">
    <source>
        <dbReference type="ARBA" id="ARBA00022741"/>
    </source>
</evidence>
<dbReference type="GO" id="GO:0005524">
    <property type="term" value="F:ATP binding"/>
    <property type="evidence" value="ECO:0007669"/>
    <property type="project" value="UniProtKB-UniRule"/>
</dbReference>
<dbReference type="GO" id="GO:0005634">
    <property type="term" value="C:nucleus"/>
    <property type="evidence" value="ECO:0007669"/>
    <property type="project" value="TreeGrafter"/>
</dbReference>
<gene>
    <name evidence="12" type="ORF">EIN_267060</name>
</gene>
<dbReference type="InterPro" id="IPR017441">
    <property type="entry name" value="Protein_kinase_ATP_BS"/>
</dbReference>
<dbReference type="GO" id="GO:0004674">
    <property type="term" value="F:protein serine/threonine kinase activity"/>
    <property type="evidence" value="ECO:0007669"/>
    <property type="project" value="UniProtKB-KW"/>
</dbReference>
<dbReference type="PROSITE" id="PS00107">
    <property type="entry name" value="PROTEIN_KINASE_ATP"/>
    <property type="match status" value="1"/>
</dbReference>
<evidence type="ECO:0000313" key="13">
    <source>
        <dbReference type="Proteomes" id="UP000014680"/>
    </source>
</evidence>
<dbReference type="Gene3D" id="1.10.510.10">
    <property type="entry name" value="Transferase(Phosphotransferase) domain 1"/>
    <property type="match status" value="1"/>
</dbReference>
<dbReference type="InterPro" id="IPR011009">
    <property type="entry name" value="Kinase-like_dom_sf"/>
</dbReference>
<keyword evidence="6 9" id="KW-0067">ATP-binding</keyword>
<dbReference type="EC" id="2.7.11.1" evidence="1"/>
<dbReference type="InterPro" id="IPR000719">
    <property type="entry name" value="Prot_kinase_dom"/>
</dbReference>
<dbReference type="OrthoDB" id="25418at2759"/>
<evidence type="ECO:0000256" key="3">
    <source>
        <dbReference type="ARBA" id="ARBA00022679"/>
    </source>
</evidence>
<dbReference type="SMART" id="SM00220">
    <property type="entry name" value="S_TKc"/>
    <property type="match status" value="1"/>
</dbReference>
<dbReference type="KEGG" id="eiv:EIN_267060"/>
<keyword evidence="2 10" id="KW-0723">Serine/threonine-protein kinase</keyword>
<evidence type="ECO:0000256" key="5">
    <source>
        <dbReference type="ARBA" id="ARBA00022777"/>
    </source>
</evidence>
<name>A0A0A1UDZ0_ENTIV</name>
<dbReference type="SUPFAM" id="SSF56112">
    <property type="entry name" value="Protein kinase-like (PK-like)"/>
    <property type="match status" value="1"/>
</dbReference>
<dbReference type="GO" id="GO:0051726">
    <property type="term" value="P:regulation of cell cycle"/>
    <property type="evidence" value="ECO:0007669"/>
    <property type="project" value="TreeGrafter"/>
</dbReference>
<evidence type="ECO:0000256" key="8">
    <source>
        <dbReference type="ARBA" id="ARBA00048679"/>
    </source>
</evidence>
<comment type="catalytic activity">
    <reaction evidence="8">
        <text>L-seryl-[protein] + ATP = O-phospho-L-seryl-[protein] + ADP + H(+)</text>
        <dbReference type="Rhea" id="RHEA:17989"/>
        <dbReference type="Rhea" id="RHEA-COMP:9863"/>
        <dbReference type="Rhea" id="RHEA-COMP:11604"/>
        <dbReference type="ChEBI" id="CHEBI:15378"/>
        <dbReference type="ChEBI" id="CHEBI:29999"/>
        <dbReference type="ChEBI" id="CHEBI:30616"/>
        <dbReference type="ChEBI" id="CHEBI:83421"/>
        <dbReference type="ChEBI" id="CHEBI:456216"/>
        <dbReference type="EC" id="2.7.11.1"/>
    </reaction>
</comment>
<dbReference type="OMA" id="FSAGNTH"/>
<keyword evidence="4 9" id="KW-0547">Nucleotide-binding</keyword>
<keyword evidence="5 12" id="KW-0418">Kinase</keyword>
<dbReference type="PROSITE" id="PS00108">
    <property type="entry name" value="PROTEIN_KINASE_ST"/>
    <property type="match status" value="1"/>
</dbReference>
<comment type="similarity">
    <text evidence="10">Belongs to the protein kinase superfamily.</text>
</comment>
<dbReference type="PROSITE" id="PS50011">
    <property type="entry name" value="PROTEIN_KINASE_DOM"/>
    <property type="match status" value="1"/>
</dbReference>
<comment type="catalytic activity">
    <reaction evidence="7">
        <text>L-threonyl-[protein] + ATP = O-phospho-L-threonyl-[protein] + ADP + H(+)</text>
        <dbReference type="Rhea" id="RHEA:46608"/>
        <dbReference type="Rhea" id="RHEA-COMP:11060"/>
        <dbReference type="Rhea" id="RHEA-COMP:11605"/>
        <dbReference type="ChEBI" id="CHEBI:15378"/>
        <dbReference type="ChEBI" id="CHEBI:30013"/>
        <dbReference type="ChEBI" id="CHEBI:30616"/>
        <dbReference type="ChEBI" id="CHEBI:61977"/>
        <dbReference type="ChEBI" id="CHEBI:456216"/>
        <dbReference type="EC" id="2.7.11.1"/>
    </reaction>
</comment>
<sequence length="304" mass="34991">MSQSAWESEKYKLTPNPPADYSIVREIGRGTYGIVFLGAIKQNYKCVIKVYTLLDVELVKRECFFLKQAEHRNVVKLLDVVQTPYNALILEFCNSTPFDEVVKSLTPQLVSNYIFQLMNAIAYLHSKQIMHRDIKPTNILFNNNKRTIKLIDFGLADFYVVGLKYTTRVGSLYYKPPEILLGISEYTPAIDVWAAGCVLAQMIIRPKPLFTGSCEEDILIEIVKVLGTPVIVDFQRKEKVKIERRLAFKIAGRQKIDFEEITTKGFAKHKTSGLVSLLNELLEFNYKRRISADQIIKNHTMYFF</sequence>
<dbReference type="AlphaFoldDB" id="A0A0A1UDZ0"/>
<dbReference type="InterPro" id="IPR008271">
    <property type="entry name" value="Ser/Thr_kinase_AS"/>
</dbReference>
<dbReference type="RefSeq" id="XP_004257781.1">
    <property type="nucleotide sequence ID" value="XM_004257733.1"/>
</dbReference>
<dbReference type="Pfam" id="PF00069">
    <property type="entry name" value="Pkinase"/>
    <property type="match status" value="1"/>
</dbReference>
<accession>A0A0A1UDZ0</accession>
<dbReference type="PANTHER" id="PTHR24054">
    <property type="entry name" value="CASEIN KINASE II SUBUNIT ALPHA"/>
    <property type="match status" value="1"/>
</dbReference>
<dbReference type="Proteomes" id="UP000014680">
    <property type="component" value="Unassembled WGS sequence"/>
</dbReference>
<dbReference type="PANTHER" id="PTHR24054:SF0">
    <property type="entry name" value="CASEIN KINASE II SUBUNIT ALPHA"/>
    <property type="match status" value="1"/>
</dbReference>
<evidence type="ECO:0000256" key="10">
    <source>
        <dbReference type="RuleBase" id="RU000304"/>
    </source>
</evidence>
<dbReference type="GO" id="GO:0005956">
    <property type="term" value="C:protein kinase CK2 complex"/>
    <property type="evidence" value="ECO:0007669"/>
    <property type="project" value="TreeGrafter"/>
</dbReference>
<proteinExistence type="inferred from homology"/>
<evidence type="ECO:0000256" key="7">
    <source>
        <dbReference type="ARBA" id="ARBA00047899"/>
    </source>
</evidence>
<dbReference type="GeneID" id="14890124"/>
<dbReference type="Gene3D" id="3.30.200.20">
    <property type="entry name" value="Phosphorylase Kinase, domain 1"/>
    <property type="match status" value="1"/>
</dbReference>
<protein>
    <recommendedName>
        <fullName evidence="1">non-specific serine/threonine protein kinase</fullName>
        <ecNumber evidence="1">2.7.11.1</ecNumber>
    </recommendedName>
</protein>
<keyword evidence="13" id="KW-1185">Reference proteome</keyword>
<evidence type="ECO:0000256" key="6">
    <source>
        <dbReference type="ARBA" id="ARBA00022840"/>
    </source>
</evidence>
<dbReference type="EMBL" id="KB206479">
    <property type="protein sequence ID" value="ELP91010.1"/>
    <property type="molecule type" value="Genomic_DNA"/>
</dbReference>
<evidence type="ECO:0000313" key="12">
    <source>
        <dbReference type="EMBL" id="ELP91010.1"/>
    </source>
</evidence>
<dbReference type="FunFam" id="1.10.510.10:FF:000624">
    <property type="entry name" value="Mitogen-activated protein kinase"/>
    <property type="match status" value="1"/>
</dbReference>
<evidence type="ECO:0000259" key="11">
    <source>
        <dbReference type="PROSITE" id="PS50011"/>
    </source>
</evidence>
<dbReference type="VEuPathDB" id="AmoebaDB:EIN_267060"/>
<feature type="domain" description="Protein kinase" evidence="11">
    <location>
        <begin position="21"/>
        <end position="302"/>
    </location>
</feature>
<evidence type="ECO:0000256" key="1">
    <source>
        <dbReference type="ARBA" id="ARBA00012513"/>
    </source>
</evidence>
<evidence type="ECO:0000256" key="9">
    <source>
        <dbReference type="PROSITE-ProRule" id="PRU10141"/>
    </source>
</evidence>
<dbReference type="GO" id="GO:0106310">
    <property type="term" value="F:protein serine kinase activity"/>
    <property type="evidence" value="ECO:0007669"/>
    <property type="project" value="RHEA"/>
</dbReference>
<dbReference type="GO" id="GO:0005829">
    <property type="term" value="C:cytosol"/>
    <property type="evidence" value="ECO:0007669"/>
    <property type="project" value="TreeGrafter"/>
</dbReference>
<feature type="binding site" evidence="9">
    <location>
        <position position="49"/>
    </location>
    <ligand>
        <name>ATP</name>
        <dbReference type="ChEBI" id="CHEBI:30616"/>
    </ligand>
</feature>
<dbReference type="InterPro" id="IPR045216">
    <property type="entry name" value="CK2_alpha"/>
</dbReference>